<sequence length="195" mass="22824">MKYACKKETFCYQGVFYPVLNGHLGWYRDILVTCLNQLDALLTHTSKALVIRFDCHMSGYSENNAIIKKFRRRLLKKLRRHYPGLLLGYLWVREIEKAKSQHYHFVFLVDAERIPTANVFLSCATDVWERLTDIHPHVPENPYYLVKRGDKSRHAELIKRVSYLAKKRGKGYKARQGKDYGASRIKIRAANDSAF</sequence>
<gene>
    <name evidence="2" type="ORF">ACFOE0_21865</name>
</gene>
<organism evidence="2 3">
    <name type="scientific">Shewanella submarina</name>
    <dbReference type="NCBI Taxonomy" id="2016376"/>
    <lineage>
        <taxon>Bacteria</taxon>
        <taxon>Pseudomonadati</taxon>
        <taxon>Pseudomonadota</taxon>
        <taxon>Gammaproteobacteria</taxon>
        <taxon>Alteromonadales</taxon>
        <taxon>Shewanellaceae</taxon>
        <taxon>Shewanella</taxon>
    </lineage>
</organism>
<evidence type="ECO:0000313" key="3">
    <source>
        <dbReference type="Proteomes" id="UP001595621"/>
    </source>
</evidence>
<keyword evidence="3" id="KW-1185">Reference proteome</keyword>
<dbReference type="RefSeq" id="WP_248934647.1">
    <property type="nucleotide sequence ID" value="NZ_JAKILF010000001.1"/>
</dbReference>
<proteinExistence type="predicted"/>
<feature type="domain" description="YagK/YfjJ C-terminal" evidence="1">
    <location>
        <begin position="43"/>
        <end position="176"/>
    </location>
</feature>
<dbReference type="EMBL" id="JBHRTD010000018">
    <property type="protein sequence ID" value="MFC3140806.1"/>
    <property type="molecule type" value="Genomic_DNA"/>
</dbReference>
<dbReference type="Pfam" id="PF11726">
    <property type="entry name" value="YagK_YfjJ_C"/>
    <property type="match status" value="1"/>
</dbReference>
<dbReference type="InterPro" id="IPR057271">
    <property type="entry name" value="YagK_YfjJ_C"/>
</dbReference>
<dbReference type="Proteomes" id="UP001595621">
    <property type="component" value="Unassembled WGS sequence"/>
</dbReference>
<name>A0ABV7GK54_9GAMM</name>
<evidence type="ECO:0000313" key="2">
    <source>
        <dbReference type="EMBL" id="MFC3140806.1"/>
    </source>
</evidence>
<evidence type="ECO:0000259" key="1">
    <source>
        <dbReference type="Pfam" id="PF11726"/>
    </source>
</evidence>
<reference evidence="3" key="1">
    <citation type="journal article" date="2019" name="Int. J. Syst. Evol. Microbiol.">
        <title>The Global Catalogue of Microorganisms (GCM) 10K type strain sequencing project: providing services to taxonomists for standard genome sequencing and annotation.</title>
        <authorList>
            <consortium name="The Broad Institute Genomics Platform"/>
            <consortium name="The Broad Institute Genome Sequencing Center for Infectious Disease"/>
            <person name="Wu L."/>
            <person name="Ma J."/>
        </authorList>
    </citation>
    <scope>NUCLEOTIDE SEQUENCE [LARGE SCALE GENOMIC DNA]</scope>
    <source>
        <strain evidence="3">KCTC 52277</strain>
    </source>
</reference>
<accession>A0ABV7GK54</accession>
<comment type="caution">
    <text evidence="2">The sequence shown here is derived from an EMBL/GenBank/DDBJ whole genome shotgun (WGS) entry which is preliminary data.</text>
</comment>
<protein>
    <submittedName>
        <fullName evidence="2">Inovirus-type Gp2 protein</fullName>
    </submittedName>
</protein>